<evidence type="ECO:0000313" key="3">
    <source>
        <dbReference type="Proteomes" id="UP000001449"/>
    </source>
</evidence>
<protein>
    <submittedName>
        <fullName evidence="2">Uncharacterized protein</fullName>
    </submittedName>
</protein>
<feature type="region of interest" description="Disordered" evidence="1">
    <location>
        <begin position="164"/>
        <end position="211"/>
    </location>
</feature>
<dbReference type="GeneID" id="7444047"/>
<gene>
    <name evidence="2" type="ORF">THAPSDRAFT_3255</name>
</gene>
<dbReference type="InParanoid" id="B8BX94"/>
<accession>B8BX94</accession>
<dbReference type="HOGENOM" id="CLU_1182250_0_0_1"/>
<dbReference type="Proteomes" id="UP000001449">
    <property type="component" value="Chromosome 3"/>
</dbReference>
<reference evidence="2 3" key="2">
    <citation type="journal article" date="2008" name="Nature">
        <title>The Phaeodactylum genome reveals the evolutionary history of diatom genomes.</title>
        <authorList>
            <person name="Bowler C."/>
            <person name="Allen A.E."/>
            <person name="Badger J.H."/>
            <person name="Grimwood J."/>
            <person name="Jabbari K."/>
            <person name="Kuo A."/>
            <person name="Maheswari U."/>
            <person name="Martens C."/>
            <person name="Maumus F."/>
            <person name="Otillar R.P."/>
            <person name="Rayko E."/>
            <person name="Salamov A."/>
            <person name="Vandepoele K."/>
            <person name="Beszteri B."/>
            <person name="Gruber A."/>
            <person name="Heijde M."/>
            <person name="Katinka M."/>
            <person name="Mock T."/>
            <person name="Valentin K."/>
            <person name="Verret F."/>
            <person name="Berges J.A."/>
            <person name="Brownlee C."/>
            <person name="Cadoret J.P."/>
            <person name="Chiovitti A."/>
            <person name="Choi C.J."/>
            <person name="Coesel S."/>
            <person name="De Martino A."/>
            <person name="Detter J.C."/>
            <person name="Durkin C."/>
            <person name="Falciatore A."/>
            <person name="Fournet J."/>
            <person name="Haruta M."/>
            <person name="Huysman M.J."/>
            <person name="Jenkins B.D."/>
            <person name="Jiroutova K."/>
            <person name="Jorgensen R.E."/>
            <person name="Joubert Y."/>
            <person name="Kaplan A."/>
            <person name="Kroger N."/>
            <person name="Kroth P.G."/>
            <person name="La Roche J."/>
            <person name="Lindquist E."/>
            <person name="Lommer M."/>
            <person name="Martin-Jezequel V."/>
            <person name="Lopez P.J."/>
            <person name="Lucas S."/>
            <person name="Mangogna M."/>
            <person name="McGinnis K."/>
            <person name="Medlin L.K."/>
            <person name="Montsant A."/>
            <person name="Oudot-Le Secq M.P."/>
            <person name="Napoli C."/>
            <person name="Obornik M."/>
            <person name="Parker M.S."/>
            <person name="Petit J.L."/>
            <person name="Porcel B.M."/>
            <person name="Poulsen N."/>
            <person name="Robison M."/>
            <person name="Rychlewski L."/>
            <person name="Rynearson T.A."/>
            <person name="Schmutz J."/>
            <person name="Shapiro H."/>
            <person name="Siaut M."/>
            <person name="Stanley M."/>
            <person name="Sussman M.R."/>
            <person name="Taylor A.R."/>
            <person name="Vardi A."/>
            <person name="von Dassow P."/>
            <person name="Vyverman W."/>
            <person name="Willis A."/>
            <person name="Wyrwicz L.S."/>
            <person name="Rokhsar D.S."/>
            <person name="Weissenbach J."/>
            <person name="Armbrust E.V."/>
            <person name="Green B.R."/>
            <person name="Van de Peer Y."/>
            <person name="Grigoriev I.V."/>
        </authorList>
    </citation>
    <scope>NUCLEOTIDE SEQUENCE [LARGE SCALE GENOMIC DNA]</scope>
    <source>
        <strain evidence="2 3">CCMP1335</strain>
    </source>
</reference>
<feature type="compositionally biased region" description="Polar residues" evidence="1">
    <location>
        <begin position="188"/>
        <end position="204"/>
    </location>
</feature>
<dbReference type="KEGG" id="tps:THAPSDRAFT_3255"/>
<proteinExistence type="predicted"/>
<dbReference type="AlphaFoldDB" id="B8BX94"/>
<organism evidence="2 3">
    <name type="scientific">Thalassiosira pseudonana</name>
    <name type="common">Marine diatom</name>
    <name type="synonym">Cyclotella nana</name>
    <dbReference type="NCBI Taxonomy" id="35128"/>
    <lineage>
        <taxon>Eukaryota</taxon>
        <taxon>Sar</taxon>
        <taxon>Stramenopiles</taxon>
        <taxon>Ochrophyta</taxon>
        <taxon>Bacillariophyta</taxon>
        <taxon>Coscinodiscophyceae</taxon>
        <taxon>Thalassiosirophycidae</taxon>
        <taxon>Thalassiosirales</taxon>
        <taxon>Thalassiosiraceae</taxon>
        <taxon>Thalassiosira</taxon>
    </lineage>
</organism>
<evidence type="ECO:0000256" key="1">
    <source>
        <dbReference type="SAM" id="MobiDB-lite"/>
    </source>
</evidence>
<dbReference type="eggNOG" id="ENOG502R672">
    <property type="taxonomic scope" value="Eukaryota"/>
</dbReference>
<feature type="compositionally biased region" description="Basic and acidic residues" evidence="1">
    <location>
        <begin position="171"/>
        <end position="180"/>
    </location>
</feature>
<dbReference type="PaxDb" id="35128-Thaps3255"/>
<dbReference type="RefSeq" id="XP_002288233.1">
    <property type="nucleotide sequence ID" value="XM_002288197.1"/>
</dbReference>
<name>B8BX94_THAPS</name>
<evidence type="ECO:0000313" key="2">
    <source>
        <dbReference type="EMBL" id="EED93669.1"/>
    </source>
</evidence>
<dbReference type="EMBL" id="CM000640">
    <property type="protein sequence ID" value="EED93669.1"/>
    <property type="molecule type" value="Genomic_DNA"/>
</dbReference>
<reference evidence="2 3" key="1">
    <citation type="journal article" date="2004" name="Science">
        <title>The genome of the diatom Thalassiosira pseudonana: ecology, evolution, and metabolism.</title>
        <authorList>
            <person name="Armbrust E.V."/>
            <person name="Berges J.A."/>
            <person name="Bowler C."/>
            <person name="Green B.R."/>
            <person name="Martinez D."/>
            <person name="Putnam N.H."/>
            <person name="Zhou S."/>
            <person name="Allen A.E."/>
            <person name="Apt K.E."/>
            <person name="Bechner M."/>
            <person name="Brzezinski M.A."/>
            <person name="Chaal B.K."/>
            <person name="Chiovitti A."/>
            <person name="Davis A.K."/>
            <person name="Demarest M.S."/>
            <person name="Detter J.C."/>
            <person name="Glavina T."/>
            <person name="Goodstein D."/>
            <person name="Hadi M.Z."/>
            <person name="Hellsten U."/>
            <person name="Hildebrand M."/>
            <person name="Jenkins B.D."/>
            <person name="Jurka J."/>
            <person name="Kapitonov V.V."/>
            <person name="Kroger N."/>
            <person name="Lau W.W."/>
            <person name="Lane T.W."/>
            <person name="Larimer F.W."/>
            <person name="Lippmeier J.C."/>
            <person name="Lucas S."/>
            <person name="Medina M."/>
            <person name="Montsant A."/>
            <person name="Obornik M."/>
            <person name="Parker M.S."/>
            <person name="Palenik B."/>
            <person name="Pazour G.J."/>
            <person name="Richardson P.M."/>
            <person name="Rynearson T.A."/>
            <person name="Saito M.A."/>
            <person name="Schwartz D.C."/>
            <person name="Thamatrakoln K."/>
            <person name="Valentin K."/>
            <person name="Vardi A."/>
            <person name="Wilkerson F.P."/>
            <person name="Rokhsar D.S."/>
        </authorList>
    </citation>
    <scope>NUCLEOTIDE SEQUENCE [LARGE SCALE GENOMIC DNA]</scope>
    <source>
        <strain evidence="2 3">CCMP1335</strain>
    </source>
</reference>
<sequence length="235" mass="26163">MSTATSAYLVESANSSEHNAVMVLQYPMLDHVASPAFQKPSQSPPSSSLDKITYNPPVRPRAYQPQLIATISAGFAKGDYLVREEKGSNIYFDFFEEAFNFACQKGYTHMNKHEEEDYMEVIKRAHKSVPGGCRFNTGRLLMVLRKKLVPLKVSEDEYDEEPLGTIMEGSLSRENRENSKRKSRGKLAQSTNTMPTDSESSGSVRSGDYSVGDEQSYVASSAYSSASTSYVDSWE</sequence>
<keyword evidence="3" id="KW-1185">Reference proteome</keyword>